<gene>
    <name evidence="1" type="ORF">HHU12_08120</name>
</gene>
<dbReference type="Proteomes" id="UP000576082">
    <property type="component" value="Unassembled WGS sequence"/>
</dbReference>
<accession>A0A7X9RT50</accession>
<dbReference type="EMBL" id="JABANE010000016">
    <property type="protein sequence ID" value="NME67921.1"/>
    <property type="molecule type" value="Genomic_DNA"/>
</dbReference>
<dbReference type="AlphaFoldDB" id="A0A7X9RT50"/>
<evidence type="ECO:0000313" key="2">
    <source>
        <dbReference type="Proteomes" id="UP000576082"/>
    </source>
</evidence>
<reference evidence="1 2" key="1">
    <citation type="submission" date="2020-04" db="EMBL/GenBank/DDBJ databases">
        <title>Flammeovirga sp. SR4, a novel species isolated from seawater.</title>
        <authorList>
            <person name="Wang X."/>
        </authorList>
    </citation>
    <scope>NUCLEOTIDE SEQUENCE [LARGE SCALE GENOMIC DNA]</scope>
    <source>
        <strain evidence="1 2">ATCC 23126</strain>
    </source>
</reference>
<proteinExistence type="predicted"/>
<dbReference type="RefSeq" id="WP_169656237.1">
    <property type="nucleotide sequence ID" value="NZ_JABANE010000016.1"/>
</dbReference>
<sequence>MSIFSNFYSLMIHDSKSVETYNFNGDDLAFDYLIHRITGKYGMRILKQEEDRFQLLFEGSYFVPTSSLEDMVTSRCLINVERFEEGELKVTSFEKLISPFNHERKSFDRVVQCKLNTFMAYLHRENNIKTAN</sequence>
<organism evidence="1 2">
    <name type="scientific">Flammeovirga aprica JL-4</name>
    <dbReference type="NCBI Taxonomy" id="694437"/>
    <lineage>
        <taxon>Bacteria</taxon>
        <taxon>Pseudomonadati</taxon>
        <taxon>Bacteroidota</taxon>
        <taxon>Cytophagia</taxon>
        <taxon>Cytophagales</taxon>
        <taxon>Flammeovirgaceae</taxon>
        <taxon>Flammeovirga</taxon>
    </lineage>
</organism>
<evidence type="ECO:0000313" key="1">
    <source>
        <dbReference type="EMBL" id="NME67921.1"/>
    </source>
</evidence>
<keyword evidence="2" id="KW-1185">Reference proteome</keyword>
<protein>
    <submittedName>
        <fullName evidence="1">Uncharacterized protein</fullName>
    </submittedName>
</protein>
<name>A0A7X9RT50_9BACT</name>
<comment type="caution">
    <text evidence="1">The sequence shown here is derived from an EMBL/GenBank/DDBJ whole genome shotgun (WGS) entry which is preliminary data.</text>
</comment>